<comment type="caution">
    <text evidence="1">The sequence shown here is derived from an EMBL/GenBank/DDBJ whole genome shotgun (WGS) entry which is preliminary data.</text>
</comment>
<reference evidence="1 2" key="1">
    <citation type="submission" date="2016-09" db="EMBL/GenBank/DDBJ databases">
        <title>Draft Genome Sequence of four Alteromonas macleodii strains isolated from copper coupons and grown long-term at elevated copper levels.</title>
        <authorList>
            <person name="Cusick K."/>
            <person name="Dale J."/>
            <person name="Little B."/>
            <person name="Biffinger J."/>
        </authorList>
    </citation>
    <scope>NUCLEOTIDE SEQUENCE [LARGE SCALE GENOMIC DNA]</scope>
    <source>
        <strain evidence="1 2">KCP01</strain>
    </source>
</reference>
<dbReference type="Proteomes" id="UP000095392">
    <property type="component" value="Unassembled WGS sequence"/>
</dbReference>
<gene>
    <name evidence="1" type="ORF">BFV95_4696</name>
</gene>
<name>A0AB36FKP9_ALTMA</name>
<dbReference type="AlphaFoldDB" id="A0AB36FKP9"/>
<evidence type="ECO:0000313" key="2">
    <source>
        <dbReference type="Proteomes" id="UP000095392"/>
    </source>
</evidence>
<protein>
    <submittedName>
        <fullName evidence="1">Uncharacterized protein</fullName>
    </submittedName>
</protein>
<sequence length="136" mass="14873">MKVMQIQPRQAASHSKERWLVVKHLATSANKYYKATCEVGVVSISDLVDAGFLAHDTPLPLLPNLQVSIENPGSLPFVQVSTDYESGNRAGFSDLLAHGAVEENGSIVFRQAINSPQSAIQRRVMSEQALFSMDNC</sequence>
<dbReference type="EMBL" id="MIPY01000060">
    <property type="protein sequence ID" value="OES24670.1"/>
    <property type="molecule type" value="Genomic_DNA"/>
</dbReference>
<evidence type="ECO:0000313" key="1">
    <source>
        <dbReference type="EMBL" id="OES24670.1"/>
    </source>
</evidence>
<keyword evidence="2" id="KW-1185">Reference proteome</keyword>
<organism evidence="1 2">
    <name type="scientific">Alteromonas macleodii</name>
    <name type="common">Pseudoalteromonas macleodii</name>
    <dbReference type="NCBI Taxonomy" id="28108"/>
    <lineage>
        <taxon>Bacteria</taxon>
        <taxon>Pseudomonadati</taxon>
        <taxon>Pseudomonadota</taxon>
        <taxon>Gammaproteobacteria</taxon>
        <taxon>Alteromonadales</taxon>
        <taxon>Alteromonadaceae</taxon>
        <taxon>Alteromonas/Salinimonas group</taxon>
        <taxon>Alteromonas</taxon>
    </lineage>
</organism>
<accession>A0AB36FKP9</accession>
<proteinExistence type="predicted"/>